<protein>
    <submittedName>
        <fullName evidence="1">Uncharacterized protein</fullName>
    </submittedName>
</protein>
<reference evidence="1" key="1">
    <citation type="journal article" date="2021" name="Proc. Natl. Acad. Sci. U.S.A.">
        <title>A Catalog of Tens of Thousands of Viruses from Human Metagenomes Reveals Hidden Associations with Chronic Diseases.</title>
        <authorList>
            <person name="Tisza M.J."/>
            <person name="Buck C.B."/>
        </authorList>
    </citation>
    <scope>NUCLEOTIDE SEQUENCE</scope>
    <source>
        <strain evidence="1">CtmTa7</strain>
    </source>
</reference>
<sequence>MADIDQEIQEIIEYKKKKEKDNIYYKELIKNKLINNKKIIHSLNNPELDEDCPSDYMGDNIRPFYMFPETQKIPKHYICFETSFNEVPKYNNTSKIGQVIFYVLCDIKDIFDKSSGIARHDLIGALIVDEFNWSNIFGTQIHLISDKPTVTDTYYAGRTLIFEQTTPNSIAKGGSLYNTSIRRG</sequence>
<name>A0A8S5RD09_9VIRU</name>
<accession>A0A8S5RD09</accession>
<organism evidence="1">
    <name type="scientific">virus sp. ctmTa7</name>
    <dbReference type="NCBI Taxonomy" id="2828255"/>
    <lineage>
        <taxon>Viruses</taxon>
    </lineage>
</organism>
<proteinExistence type="predicted"/>
<evidence type="ECO:0000313" key="1">
    <source>
        <dbReference type="EMBL" id="DAE28860.1"/>
    </source>
</evidence>
<dbReference type="EMBL" id="BK059091">
    <property type="protein sequence ID" value="DAE28860.1"/>
    <property type="molecule type" value="Genomic_DNA"/>
</dbReference>